<keyword evidence="1 4" id="KW-0418">Kinase</keyword>
<protein>
    <recommendedName>
        <fullName evidence="1">Thiamine-monophosphate kinase</fullName>
        <shortName evidence="1">TMP kinase</shortName>
        <shortName evidence="1">Thiamine-phosphate kinase</shortName>
        <ecNumber evidence="1">2.7.4.16</ecNumber>
    </recommendedName>
</protein>
<feature type="binding site" evidence="1">
    <location>
        <position position="356"/>
    </location>
    <ligand>
        <name>substrate</name>
    </ligand>
</feature>
<keyword evidence="5" id="KW-1185">Reference proteome</keyword>
<feature type="binding site" evidence="1">
    <location>
        <position position="55"/>
    </location>
    <ligand>
        <name>Mg(2+)</name>
        <dbReference type="ChEBI" id="CHEBI:18420"/>
        <label>1</label>
    </ligand>
</feature>
<evidence type="ECO:0000259" key="2">
    <source>
        <dbReference type="Pfam" id="PF00586"/>
    </source>
</evidence>
<dbReference type="InterPro" id="IPR036921">
    <property type="entry name" value="PurM-like_N_sf"/>
</dbReference>
<comment type="similarity">
    <text evidence="1">Belongs to the thiamine-monophosphate kinase family.</text>
</comment>
<feature type="binding site" evidence="1">
    <location>
        <position position="288"/>
    </location>
    <ligand>
        <name>substrate</name>
    </ligand>
</feature>
<dbReference type="InterPro" id="IPR006283">
    <property type="entry name" value="ThiL-like"/>
</dbReference>
<comment type="caution">
    <text evidence="1">Lacks conserved residue(s) required for the propagation of feature annotation.</text>
</comment>
<comment type="caution">
    <text evidence="4">The sequence shown here is derived from an EMBL/GenBank/DDBJ whole genome shotgun (WGS) entry which is preliminary data.</text>
</comment>
<dbReference type="PANTHER" id="PTHR30270:SF0">
    <property type="entry name" value="THIAMINE-MONOPHOSPHATE KINASE"/>
    <property type="match status" value="1"/>
</dbReference>
<feature type="binding site" evidence="1">
    <location>
        <position position="235"/>
    </location>
    <ligand>
        <name>Mg(2+)</name>
        <dbReference type="ChEBI" id="CHEBI:18420"/>
        <label>3</label>
    </ligand>
</feature>
<keyword evidence="1" id="KW-0784">Thiamine biosynthesis</keyword>
<dbReference type="GO" id="GO:0009030">
    <property type="term" value="F:thiamine-phosphate kinase activity"/>
    <property type="evidence" value="ECO:0007669"/>
    <property type="project" value="UniProtKB-EC"/>
</dbReference>
<comment type="catalytic activity">
    <reaction evidence="1">
        <text>thiamine phosphate + ATP = thiamine diphosphate + ADP</text>
        <dbReference type="Rhea" id="RHEA:15913"/>
        <dbReference type="ChEBI" id="CHEBI:30616"/>
        <dbReference type="ChEBI" id="CHEBI:37575"/>
        <dbReference type="ChEBI" id="CHEBI:58937"/>
        <dbReference type="ChEBI" id="CHEBI:456216"/>
        <dbReference type="EC" id="2.7.4.16"/>
    </reaction>
</comment>
<proteinExistence type="inferred from homology"/>
<dbReference type="EMBL" id="JBHLVF010000033">
    <property type="protein sequence ID" value="MFC0393437.1"/>
    <property type="molecule type" value="Genomic_DNA"/>
</dbReference>
<dbReference type="Gene3D" id="3.30.1330.10">
    <property type="entry name" value="PurM-like, N-terminal domain"/>
    <property type="match status" value="1"/>
</dbReference>
<name>A0ABV6JCF0_9BACL</name>
<feature type="binding site" evidence="1">
    <location>
        <position position="238"/>
    </location>
    <ligand>
        <name>Mg(2+)</name>
        <dbReference type="ChEBI" id="CHEBI:18420"/>
        <label>5</label>
    </ligand>
</feature>
<accession>A0ABV6JCF0</accession>
<dbReference type="InterPro" id="IPR010918">
    <property type="entry name" value="PurM-like_C_dom"/>
</dbReference>
<dbReference type="Pfam" id="PF00586">
    <property type="entry name" value="AIRS"/>
    <property type="match status" value="1"/>
</dbReference>
<dbReference type="Gene3D" id="3.90.650.10">
    <property type="entry name" value="PurM-like C-terminal domain"/>
    <property type="match status" value="1"/>
</dbReference>
<feature type="binding site" evidence="1">
    <location>
        <position position="132"/>
    </location>
    <ligand>
        <name>Mg(2+)</name>
        <dbReference type="ChEBI" id="CHEBI:18420"/>
        <label>1</label>
    </ligand>
</feature>
<keyword evidence="1" id="KW-0479">Metal-binding</keyword>
<keyword evidence="1" id="KW-0547">Nucleotide-binding</keyword>
<gene>
    <name evidence="1 4" type="primary">thiL</name>
    <name evidence="4" type="ORF">ACFFJ8_18920</name>
</gene>
<dbReference type="SUPFAM" id="SSF55326">
    <property type="entry name" value="PurM N-terminal domain-like"/>
    <property type="match status" value="1"/>
</dbReference>
<feature type="binding site" evidence="1">
    <location>
        <position position="237"/>
    </location>
    <ligand>
        <name>ATP</name>
        <dbReference type="ChEBI" id="CHEBI:30616"/>
    </ligand>
</feature>
<feature type="binding site" evidence="1">
    <location>
        <position position="84"/>
    </location>
    <ligand>
        <name>Mg(2+)</name>
        <dbReference type="ChEBI" id="CHEBI:18420"/>
        <label>3</label>
    </ligand>
</feature>
<feature type="binding site" evidence="1">
    <location>
        <position position="62"/>
    </location>
    <ligand>
        <name>substrate</name>
    </ligand>
</feature>
<dbReference type="CDD" id="cd02194">
    <property type="entry name" value="ThiL"/>
    <property type="match status" value="1"/>
</dbReference>
<dbReference type="HAMAP" id="MF_02128">
    <property type="entry name" value="TMP_kinase"/>
    <property type="match status" value="1"/>
</dbReference>
<reference evidence="4 5" key="1">
    <citation type="submission" date="2024-09" db="EMBL/GenBank/DDBJ databases">
        <authorList>
            <person name="Sun Q."/>
            <person name="Mori K."/>
        </authorList>
    </citation>
    <scope>NUCLEOTIDE SEQUENCE [LARGE SCALE GENOMIC DNA]</scope>
    <source>
        <strain evidence="4 5">CCM 4839</strain>
    </source>
</reference>
<keyword evidence="1 4" id="KW-0808">Transferase</keyword>
<evidence type="ECO:0000313" key="4">
    <source>
        <dbReference type="EMBL" id="MFC0393437.1"/>
    </source>
</evidence>
<dbReference type="Pfam" id="PF02769">
    <property type="entry name" value="AIRS_C"/>
    <property type="match status" value="1"/>
</dbReference>
<comment type="function">
    <text evidence="1">Catalyzes the ATP-dependent phosphorylation of thiamine-monophosphate (TMP) to form thiamine-pyrophosphate (TPP), the active form of vitamin B1.</text>
</comment>
<evidence type="ECO:0000313" key="5">
    <source>
        <dbReference type="Proteomes" id="UP001589818"/>
    </source>
</evidence>
<feature type="domain" description="PurM-like N-terminal" evidence="2">
    <location>
        <begin position="30"/>
        <end position="150"/>
    </location>
</feature>
<feature type="domain" description="PurM-like C-terminal" evidence="3">
    <location>
        <begin position="162"/>
        <end position="325"/>
    </location>
</feature>
<dbReference type="EC" id="2.7.4.16" evidence="1"/>
<dbReference type="SUPFAM" id="SSF56042">
    <property type="entry name" value="PurM C-terminal domain-like"/>
    <property type="match status" value="1"/>
</dbReference>
<dbReference type="InterPro" id="IPR016188">
    <property type="entry name" value="PurM-like_N"/>
</dbReference>
<feature type="binding site" evidence="1">
    <location>
        <position position="84"/>
    </location>
    <ligand>
        <name>Mg(2+)</name>
        <dbReference type="ChEBI" id="CHEBI:18420"/>
        <label>4</label>
    </ligand>
</feature>
<feature type="binding site" evidence="1">
    <location>
        <position position="32"/>
    </location>
    <ligand>
        <name>Mg(2+)</name>
        <dbReference type="ChEBI" id="CHEBI:18420"/>
        <label>3</label>
    </ligand>
</feature>
<evidence type="ECO:0000259" key="3">
    <source>
        <dbReference type="Pfam" id="PF02769"/>
    </source>
</evidence>
<feature type="binding site" evidence="1">
    <location>
        <position position="114"/>
    </location>
    <ligand>
        <name>ATP</name>
        <dbReference type="ChEBI" id="CHEBI:30616"/>
    </ligand>
</feature>
<organism evidence="4 5">
    <name type="scientific">Paenibacillus mendelii</name>
    <dbReference type="NCBI Taxonomy" id="206163"/>
    <lineage>
        <taxon>Bacteria</taxon>
        <taxon>Bacillati</taxon>
        <taxon>Bacillota</taxon>
        <taxon>Bacilli</taxon>
        <taxon>Bacillales</taxon>
        <taxon>Paenibacillaceae</taxon>
        <taxon>Paenibacillus</taxon>
    </lineage>
</organism>
<sequence length="360" mass="37213">MDEFASIRHWTDGRQAAERLREQGVVIGIGDDAAVVEAPPGPGEGGALQWVLAVDTMVETVHFNTATMGEADVGWKALAANVSDIAAMGGVPRHALVSVSVPRAWEPARMRRLYDGLYACAEHYGVAVVGGDTTSSPAQLVVSVTVVGTVAAGKAISRAGAKPGDVVFVTGPLGLSAAGLHWLLAAVHGGEEAVPLTAAQAGGTAALVQAHRRPAPSVRAAQLLAARGTVTSLNDVSDGLASEAWEIANASEAKLALRETQLPISGSLAAYAHRCGLDPLDWLLYGGEDYVLLGTMNAEDAAVAKSAMTAAGMPMYLIGTVEAGAPGVELIRIDSRLGGGTGRYAERREPIRPRGYNHFA</sequence>
<keyword evidence="1" id="KW-0460">Magnesium</keyword>
<feature type="binding site" evidence="1">
    <location>
        <position position="84"/>
    </location>
    <ligand>
        <name>Mg(2+)</name>
        <dbReference type="ChEBI" id="CHEBI:18420"/>
        <label>2</label>
    </ligand>
</feature>
<feature type="binding site" evidence="1">
    <location>
        <position position="55"/>
    </location>
    <ligand>
        <name>Mg(2+)</name>
        <dbReference type="ChEBI" id="CHEBI:18420"/>
        <label>2</label>
    </ligand>
</feature>
<feature type="binding site" evidence="1">
    <location>
        <begin position="131"/>
        <end position="132"/>
    </location>
    <ligand>
        <name>ATP</name>
        <dbReference type="ChEBI" id="CHEBI:30616"/>
    </ligand>
</feature>
<keyword evidence="1" id="KW-0067">ATP-binding</keyword>
<comment type="miscellaneous">
    <text evidence="1">Reaction mechanism of ThiL seems to utilize a direct, inline transfer of the gamma-phosphate of ATP to TMP rather than a phosphorylated enzyme intermediate.</text>
</comment>
<dbReference type="PIRSF" id="PIRSF005303">
    <property type="entry name" value="Thiam_monoph_kin"/>
    <property type="match status" value="1"/>
</dbReference>
<dbReference type="Proteomes" id="UP001589818">
    <property type="component" value="Unassembled WGS sequence"/>
</dbReference>
<dbReference type="NCBIfam" id="TIGR01379">
    <property type="entry name" value="thiL"/>
    <property type="match status" value="1"/>
</dbReference>
<dbReference type="InterPro" id="IPR036676">
    <property type="entry name" value="PurM-like_C_sf"/>
</dbReference>
<comment type="pathway">
    <text evidence="1">Cofactor biosynthesis; thiamine diphosphate biosynthesis; thiamine diphosphate from thiamine phosphate: step 1/1.</text>
</comment>
<feature type="binding site" evidence="1">
    <location>
        <position position="32"/>
    </location>
    <ligand>
        <name>Mg(2+)</name>
        <dbReference type="ChEBI" id="CHEBI:18420"/>
        <label>4</label>
    </ligand>
</feature>
<dbReference type="RefSeq" id="WP_204821504.1">
    <property type="nucleotide sequence ID" value="NZ_JANHOF010000014.1"/>
</dbReference>
<dbReference type="PANTHER" id="PTHR30270">
    <property type="entry name" value="THIAMINE-MONOPHOSPHATE KINASE"/>
    <property type="match status" value="1"/>
</dbReference>
<feature type="binding site" evidence="1">
    <location>
        <position position="158"/>
    </location>
    <ligand>
        <name>ATP</name>
        <dbReference type="ChEBI" id="CHEBI:30616"/>
    </ligand>
</feature>
<evidence type="ECO:0000256" key="1">
    <source>
        <dbReference type="HAMAP-Rule" id="MF_02128"/>
    </source>
</evidence>